<evidence type="ECO:0000256" key="1">
    <source>
        <dbReference type="ARBA" id="ARBA00004651"/>
    </source>
</evidence>
<dbReference type="PANTHER" id="PTHR30619">
    <property type="entry name" value="DNA INTERNALIZATION/COMPETENCE PROTEIN COMEC/REC2"/>
    <property type="match status" value="1"/>
</dbReference>
<gene>
    <name evidence="8" type="ORF">IAB91_04370</name>
</gene>
<evidence type="ECO:0000313" key="8">
    <source>
        <dbReference type="EMBL" id="MBO8474510.1"/>
    </source>
</evidence>
<feature type="transmembrane region" description="Helical" evidence="6">
    <location>
        <begin position="157"/>
        <end position="175"/>
    </location>
</feature>
<proteinExistence type="predicted"/>
<evidence type="ECO:0000313" key="9">
    <source>
        <dbReference type="Proteomes" id="UP000823757"/>
    </source>
</evidence>
<dbReference type="InterPro" id="IPR052159">
    <property type="entry name" value="Competence_DNA_uptake"/>
</dbReference>
<dbReference type="GO" id="GO:0005886">
    <property type="term" value="C:plasma membrane"/>
    <property type="evidence" value="ECO:0007669"/>
    <property type="project" value="UniProtKB-SubCell"/>
</dbReference>
<sequence>MDEGRESVVIAIPFTAGVAAASYSLKLCYVSSQAIGVSGSICVCTAVGLGIATLSPCRRHDCSPSRHGPLSIRTLLLILTFLAAGAAAAFTSYIPSLEQTAVASQGFLEKCSMSLKRLIDDIPVGDSAMNALMKAFLTGDQSDLTADVKSAFRDSGASHLLALSGMHLSIIYLVVSKMLSVLGNSPMVKNVRSAVIIAGSGFFTLLTGAVPSLVRAFYFILLREAAMIAGRKIDNIHVFNMALLLQLAMSPQSVTSVGFQLSYLAMLGIFTLYNPIDRIWDKAVSFFDSDGGKKEAGRNFMSTAMRQIWSMCALSIACQITAAPVVYLYFGTFPQYFLITNLLCIPLSNAIMVVSLIILPLHAIGICPRFLTEADGLMLQALTDILSVISGM</sequence>
<evidence type="ECO:0000256" key="4">
    <source>
        <dbReference type="ARBA" id="ARBA00022989"/>
    </source>
</evidence>
<feature type="transmembrane region" description="Helical" evidence="6">
    <location>
        <begin position="75"/>
        <end position="94"/>
    </location>
</feature>
<dbReference type="Pfam" id="PF03772">
    <property type="entry name" value="Competence"/>
    <property type="match status" value="1"/>
</dbReference>
<evidence type="ECO:0000256" key="3">
    <source>
        <dbReference type="ARBA" id="ARBA00022692"/>
    </source>
</evidence>
<dbReference type="NCBIfam" id="TIGR00360">
    <property type="entry name" value="ComEC_N-term"/>
    <property type="match status" value="1"/>
</dbReference>
<evidence type="ECO:0000259" key="7">
    <source>
        <dbReference type="Pfam" id="PF03772"/>
    </source>
</evidence>
<keyword evidence="3 6" id="KW-0812">Transmembrane</keyword>
<keyword evidence="2" id="KW-1003">Cell membrane</keyword>
<keyword evidence="4 6" id="KW-1133">Transmembrane helix</keyword>
<comment type="caution">
    <text evidence="8">The sequence shown here is derived from an EMBL/GenBank/DDBJ whole genome shotgun (WGS) entry which is preliminary data.</text>
</comment>
<protein>
    <submittedName>
        <fullName evidence="8">ComEC/Rec2 family competence protein</fullName>
    </submittedName>
</protein>
<evidence type="ECO:0000256" key="2">
    <source>
        <dbReference type="ARBA" id="ARBA00022475"/>
    </source>
</evidence>
<dbReference type="EMBL" id="JADIMD010000062">
    <property type="protein sequence ID" value="MBO8474510.1"/>
    <property type="molecule type" value="Genomic_DNA"/>
</dbReference>
<dbReference type="AlphaFoldDB" id="A0A9D9ILI7"/>
<dbReference type="Proteomes" id="UP000823757">
    <property type="component" value="Unassembled WGS sequence"/>
</dbReference>
<name>A0A9D9ILI7_9BACT</name>
<feature type="transmembrane region" description="Helical" evidence="6">
    <location>
        <begin position="195"/>
        <end position="221"/>
    </location>
</feature>
<organism evidence="8 9">
    <name type="scientific">Candidatus Cryptobacteroides faecigallinarum</name>
    <dbReference type="NCBI Taxonomy" id="2840763"/>
    <lineage>
        <taxon>Bacteria</taxon>
        <taxon>Pseudomonadati</taxon>
        <taxon>Bacteroidota</taxon>
        <taxon>Bacteroidia</taxon>
        <taxon>Bacteroidales</taxon>
        <taxon>Candidatus Cryptobacteroides</taxon>
    </lineage>
</organism>
<evidence type="ECO:0000256" key="5">
    <source>
        <dbReference type="ARBA" id="ARBA00023136"/>
    </source>
</evidence>
<feature type="domain" description="ComEC/Rec2-related protein" evidence="7">
    <location>
        <begin position="137"/>
        <end position="390"/>
    </location>
</feature>
<reference evidence="8" key="1">
    <citation type="submission" date="2020-10" db="EMBL/GenBank/DDBJ databases">
        <authorList>
            <person name="Gilroy R."/>
        </authorList>
    </citation>
    <scope>NUCLEOTIDE SEQUENCE</scope>
    <source>
        <strain evidence="8">B1-13419</strain>
    </source>
</reference>
<feature type="transmembrane region" description="Helical" evidence="6">
    <location>
        <begin position="308"/>
        <end position="330"/>
    </location>
</feature>
<reference evidence="8" key="2">
    <citation type="journal article" date="2021" name="PeerJ">
        <title>Extensive microbial diversity within the chicken gut microbiome revealed by metagenomics and culture.</title>
        <authorList>
            <person name="Gilroy R."/>
            <person name="Ravi A."/>
            <person name="Getino M."/>
            <person name="Pursley I."/>
            <person name="Horton D.L."/>
            <person name="Alikhan N.F."/>
            <person name="Baker D."/>
            <person name="Gharbi K."/>
            <person name="Hall N."/>
            <person name="Watson M."/>
            <person name="Adriaenssens E.M."/>
            <person name="Foster-Nyarko E."/>
            <person name="Jarju S."/>
            <person name="Secka A."/>
            <person name="Antonio M."/>
            <person name="Oren A."/>
            <person name="Chaudhuri R.R."/>
            <person name="La Ragione R."/>
            <person name="Hildebrand F."/>
            <person name="Pallen M.J."/>
        </authorList>
    </citation>
    <scope>NUCLEOTIDE SEQUENCE</scope>
    <source>
        <strain evidence="8">B1-13419</strain>
    </source>
</reference>
<dbReference type="InterPro" id="IPR004477">
    <property type="entry name" value="ComEC_N"/>
</dbReference>
<feature type="transmembrane region" description="Helical" evidence="6">
    <location>
        <begin position="253"/>
        <end position="273"/>
    </location>
</feature>
<keyword evidence="5 6" id="KW-0472">Membrane</keyword>
<accession>A0A9D9ILI7</accession>
<feature type="transmembrane region" description="Helical" evidence="6">
    <location>
        <begin position="34"/>
        <end position="54"/>
    </location>
</feature>
<comment type="subcellular location">
    <subcellularLocation>
        <location evidence="1">Cell membrane</location>
        <topology evidence="1">Multi-pass membrane protein</topology>
    </subcellularLocation>
</comment>
<dbReference type="PANTHER" id="PTHR30619:SF1">
    <property type="entry name" value="RECOMBINATION PROTEIN 2"/>
    <property type="match status" value="1"/>
</dbReference>
<evidence type="ECO:0000256" key="6">
    <source>
        <dbReference type="SAM" id="Phobius"/>
    </source>
</evidence>